<accession>A0A7R9FLQ0</accession>
<keyword evidence="1 2" id="KW-0175">Coiled coil</keyword>
<feature type="domain" description="Dynein regulatory complex protein 1/2 N-terminal" evidence="3">
    <location>
        <begin position="107"/>
        <end position="207"/>
    </location>
</feature>
<dbReference type="AlphaFoldDB" id="A0A7R9FLQ0"/>
<dbReference type="GO" id="GO:0005858">
    <property type="term" value="C:axonemal dynein complex"/>
    <property type="evidence" value="ECO:0007669"/>
    <property type="project" value="InterPro"/>
</dbReference>
<dbReference type="GO" id="GO:0070286">
    <property type="term" value="P:axonemal dynein complex assembly"/>
    <property type="evidence" value="ECO:0007669"/>
    <property type="project" value="InterPro"/>
</dbReference>
<feature type="coiled-coil region" evidence="2">
    <location>
        <begin position="57"/>
        <end position="147"/>
    </location>
</feature>
<dbReference type="InterPro" id="IPR039750">
    <property type="entry name" value="DRC1/DRC2"/>
</dbReference>
<reference evidence="4" key="1">
    <citation type="submission" date="2020-11" db="EMBL/GenBank/DDBJ databases">
        <authorList>
            <person name="Tran Van P."/>
        </authorList>
    </citation>
    <scope>NUCLEOTIDE SEQUENCE</scope>
</reference>
<evidence type="ECO:0000313" key="4">
    <source>
        <dbReference type="EMBL" id="CAD7455933.1"/>
    </source>
</evidence>
<evidence type="ECO:0000256" key="1">
    <source>
        <dbReference type="ARBA" id="ARBA00023054"/>
    </source>
</evidence>
<sequence length="612" mass="69428">MDRKLKQRANIKLCILLGKSGTNPFLMVHHAYGNEAMSRPVCFERRSCFRRSRTPLRDKERQQMQVGQETVEEVENTQVEQQVETSNKDLQTLVSEGLELVTNVRIANDAREVKRREENVAAHKERMAKLDQELVAGAQKLEEINARWEGILETNDPLDLYHDIHHQRVKCSELMSQKDQLIQELRKELHLADDRFMRDQRRQKQDLGLLCERIDQQVVVMSRAYKQELLLVEVGNGTGATAGSETVGSCSLDGPWTLSSCSLEGPGTISSCSLEDPGIVSSCSPEGSETVGSYSRDGHWMLSSCSLEGPGTVSSCSIEGPGTVSSCSIEGPGTVSSCSLEVPWTVSSCSLKGPGMVSSCSLEGPGTDAISRERHQLIEAGKRKWEGLYKARDKLELSHMDKKMHTAQQFEQEMYKIHKENEEHYRAKKVQLETDLQVLQQELEQVKALCLLNTEKLDYNYQVLKKRDEENIIMKSQQKRRINKLQDIVNGLRRRIVETERSSSQETTRLTEEVVRLHRNIVDIENKAGHFTQVNDSKYNQLWQLNTDTARALLDKVEYDRLVSWDNLRRDFLGDANNCCFTSCMLFSVILGRPPVCGSTKFPVHSSFFAKL</sequence>
<protein>
    <recommendedName>
        <fullName evidence="3">Dynein regulatory complex protein 1/2 N-terminal domain-containing protein</fullName>
    </recommendedName>
</protein>
<dbReference type="GO" id="GO:0060285">
    <property type="term" value="P:cilium-dependent cell motility"/>
    <property type="evidence" value="ECO:0007669"/>
    <property type="project" value="TreeGrafter"/>
</dbReference>
<organism evidence="4">
    <name type="scientific">Timema tahoe</name>
    <dbReference type="NCBI Taxonomy" id="61484"/>
    <lineage>
        <taxon>Eukaryota</taxon>
        <taxon>Metazoa</taxon>
        <taxon>Ecdysozoa</taxon>
        <taxon>Arthropoda</taxon>
        <taxon>Hexapoda</taxon>
        <taxon>Insecta</taxon>
        <taxon>Pterygota</taxon>
        <taxon>Neoptera</taxon>
        <taxon>Polyneoptera</taxon>
        <taxon>Phasmatodea</taxon>
        <taxon>Timematodea</taxon>
        <taxon>Timematoidea</taxon>
        <taxon>Timematidae</taxon>
        <taxon>Timema</taxon>
    </lineage>
</organism>
<proteinExistence type="predicted"/>
<evidence type="ECO:0000256" key="2">
    <source>
        <dbReference type="SAM" id="Coils"/>
    </source>
</evidence>
<feature type="coiled-coil region" evidence="2">
    <location>
        <begin position="475"/>
        <end position="502"/>
    </location>
</feature>
<name>A0A7R9FLQ0_9NEOP</name>
<dbReference type="PANTHER" id="PTHR21625:SF1">
    <property type="entry name" value="DYNEIN REGULATORY COMPLEX PROTEIN 1"/>
    <property type="match status" value="1"/>
</dbReference>
<dbReference type="InterPro" id="IPR039505">
    <property type="entry name" value="DRC1/2_N"/>
</dbReference>
<dbReference type="GO" id="GO:0003352">
    <property type="term" value="P:regulation of cilium movement"/>
    <property type="evidence" value="ECO:0007669"/>
    <property type="project" value="TreeGrafter"/>
</dbReference>
<gene>
    <name evidence="4" type="ORF">TTEB3V08_LOCUS3979</name>
</gene>
<feature type="coiled-coil region" evidence="2">
    <location>
        <begin position="422"/>
        <end position="449"/>
    </location>
</feature>
<evidence type="ECO:0000259" key="3">
    <source>
        <dbReference type="Pfam" id="PF14772"/>
    </source>
</evidence>
<dbReference type="Pfam" id="PF14772">
    <property type="entry name" value="NYD-SP28"/>
    <property type="match status" value="1"/>
</dbReference>
<dbReference type="EMBL" id="OE001078">
    <property type="protein sequence ID" value="CAD7455933.1"/>
    <property type="molecule type" value="Genomic_DNA"/>
</dbReference>
<dbReference type="PANTHER" id="PTHR21625">
    <property type="entry name" value="NYD-SP28 PROTEIN"/>
    <property type="match status" value="1"/>
</dbReference>